<protein>
    <recommendedName>
        <fullName evidence="8">Transport permease protein</fullName>
    </recommendedName>
</protein>
<evidence type="ECO:0000256" key="8">
    <source>
        <dbReference type="RuleBase" id="RU361157"/>
    </source>
</evidence>
<evidence type="ECO:0000256" key="7">
    <source>
        <dbReference type="ARBA" id="ARBA00023136"/>
    </source>
</evidence>
<feature type="transmembrane region" description="Helical" evidence="8">
    <location>
        <begin position="223"/>
        <end position="244"/>
    </location>
</feature>
<dbReference type="AlphaFoldDB" id="A0A1R3T2T5"/>
<feature type="transmembrane region" description="Helical" evidence="8">
    <location>
        <begin position="21"/>
        <end position="40"/>
    </location>
</feature>
<dbReference type="GO" id="GO:0043190">
    <property type="term" value="C:ATP-binding cassette (ABC) transporter complex"/>
    <property type="evidence" value="ECO:0007669"/>
    <property type="project" value="InterPro"/>
</dbReference>
<dbReference type="RefSeq" id="WP_076930304.1">
    <property type="nucleotide sequence ID" value="NZ_LT605205.1"/>
</dbReference>
<comment type="similarity">
    <text evidence="2 8">Belongs to the ABC-2 integral membrane protein family.</text>
</comment>
<dbReference type="Gene3D" id="3.40.1710.10">
    <property type="entry name" value="abc type-2 transporter like domain"/>
    <property type="match status" value="1"/>
</dbReference>
<proteinExistence type="inferred from homology"/>
<accession>A0A1R3T2T5</accession>
<dbReference type="InterPro" id="IPR047817">
    <property type="entry name" value="ABC2_TM_bact-type"/>
</dbReference>
<dbReference type="PANTHER" id="PTHR30294">
    <property type="entry name" value="MEMBRANE COMPONENT OF ABC TRANSPORTER YHHJ-RELATED"/>
    <property type="match status" value="1"/>
</dbReference>
<evidence type="ECO:0000256" key="5">
    <source>
        <dbReference type="ARBA" id="ARBA00022692"/>
    </source>
</evidence>
<evidence type="ECO:0000256" key="6">
    <source>
        <dbReference type="ARBA" id="ARBA00022989"/>
    </source>
</evidence>
<dbReference type="InterPro" id="IPR013525">
    <property type="entry name" value="ABC2_TM"/>
</dbReference>
<keyword evidence="7 8" id="KW-0472">Membrane</keyword>
<keyword evidence="4 8" id="KW-1003">Cell membrane</keyword>
<evidence type="ECO:0000256" key="1">
    <source>
        <dbReference type="ARBA" id="ARBA00004651"/>
    </source>
</evidence>
<name>A0A1R3T2T5_9BACT</name>
<evidence type="ECO:0000313" key="11">
    <source>
        <dbReference type="Proteomes" id="UP000187464"/>
    </source>
</evidence>
<evidence type="ECO:0000256" key="3">
    <source>
        <dbReference type="ARBA" id="ARBA00022448"/>
    </source>
</evidence>
<keyword evidence="5 8" id="KW-0812">Transmembrane</keyword>
<feature type="transmembrane region" description="Helical" evidence="8">
    <location>
        <begin position="340"/>
        <end position="361"/>
    </location>
</feature>
<organism evidence="10 11">
    <name type="scientific">Proteiniphilum saccharofermentans</name>
    <dbReference type="NCBI Taxonomy" id="1642647"/>
    <lineage>
        <taxon>Bacteria</taxon>
        <taxon>Pseudomonadati</taxon>
        <taxon>Bacteroidota</taxon>
        <taxon>Bacteroidia</taxon>
        <taxon>Bacteroidales</taxon>
        <taxon>Dysgonomonadaceae</taxon>
        <taxon>Proteiniphilum</taxon>
    </lineage>
</organism>
<dbReference type="InterPro" id="IPR000412">
    <property type="entry name" value="ABC_2_transport"/>
</dbReference>
<dbReference type="KEGG" id="psac:PSM36_1498"/>
<feature type="transmembrane region" description="Helical" evidence="8">
    <location>
        <begin position="250"/>
        <end position="271"/>
    </location>
</feature>
<dbReference type="PANTHER" id="PTHR30294:SF29">
    <property type="entry name" value="MULTIDRUG ABC TRANSPORTER PERMEASE YBHS-RELATED"/>
    <property type="match status" value="1"/>
</dbReference>
<dbReference type="Pfam" id="PF12698">
    <property type="entry name" value="ABC2_membrane_3"/>
    <property type="match status" value="1"/>
</dbReference>
<evidence type="ECO:0000313" key="10">
    <source>
        <dbReference type="EMBL" id="SCD20319.1"/>
    </source>
</evidence>
<keyword evidence="3 8" id="KW-0813">Transport</keyword>
<feature type="transmembrane region" description="Helical" evidence="8">
    <location>
        <begin position="283"/>
        <end position="305"/>
    </location>
</feature>
<dbReference type="InterPro" id="IPR051449">
    <property type="entry name" value="ABC-2_transporter_component"/>
</dbReference>
<dbReference type="EMBL" id="LT605205">
    <property type="protein sequence ID" value="SCD20319.1"/>
    <property type="molecule type" value="Genomic_DNA"/>
</dbReference>
<gene>
    <name evidence="10" type="ORF">PSM36_1498</name>
</gene>
<keyword evidence="11" id="KW-1185">Reference proteome</keyword>
<evidence type="ECO:0000256" key="2">
    <source>
        <dbReference type="ARBA" id="ARBA00007783"/>
    </source>
</evidence>
<feature type="domain" description="ABC transmembrane type-2" evidence="9">
    <location>
        <begin position="136"/>
        <end position="366"/>
    </location>
</feature>
<dbReference type="STRING" id="1642647.PSM36_1498"/>
<evidence type="ECO:0000256" key="4">
    <source>
        <dbReference type="ARBA" id="ARBA00022475"/>
    </source>
</evidence>
<keyword evidence="6 8" id="KW-1133">Transmembrane helix</keyword>
<dbReference type="PROSITE" id="PS51012">
    <property type="entry name" value="ABC_TM2"/>
    <property type="match status" value="1"/>
</dbReference>
<dbReference type="GO" id="GO:0140359">
    <property type="term" value="F:ABC-type transporter activity"/>
    <property type="evidence" value="ECO:0007669"/>
    <property type="project" value="InterPro"/>
</dbReference>
<evidence type="ECO:0000259" key="9">
    <source>
        <dbReference type="PROSITE" id="PS51012"/>
    </source>
</evidence>
<comment type="subcellular location">
    <subcellularLocation>
        <location evidence="1 8">Cell membrane</location>
        <topology evidence="1 8">Multi-pass membrane protein</topology>
    </subcellularLocation>
</comment>
<reference evidence="10 11" key="1">
    <citation type="submission" date="2016-08" db="EMBL/GenBank/DDBJ databases">
        <authorList>
            <person name="Seilhamer J.J."/>
        </authorList>
    </citation>
    <scope>NUCLEOTIDE SEQUENCE [LARGE SCALE GENOMIC DNA]</scope>
    <source>
        <strain evidence="10">M3/6</strain>
    </source>
</reference>
<dbReference type="Proteomes" id="UP000187464">
    <property type="component" value="Chromosome I"/>
</dbReference>
<feature type="transmembrane region" description="Helical" evidence="8">
    <location>
        <begin position="172"/>
        <end position="196"/>
    </location>
</feature>
<dbReference type="PRINTS" id="PR00164">
    <property type="entry name" value="ABC2TRNSPORT"/>
</dbReference>
<sequence length="368" mass="41243">MKQFLAFVNKEFYHIIRDNRTLLVILGIPVVQILLFGFAINMEVQDIRVAVYDPTPDAFTTGIAERIQQNAYFTYLGNVHSMNEMEELMRKGKLELAVVFQQNFQENLVHSGDAAVQLLSNSSDPNRGSIAVTYATAIITGYQQEQMGIGRIPFQIQTENRMIYNPLMKSSYMFVPGIMGLVLMIICTIMTSVSIIREKECGTMEVLLASPLKQGAMVFAKTIPYMFISIINLIIILLLSYFVLEVPVNGSLLLLLLISVIYILLTLSYGLTVSTIVDKQINAVIVSAITAMIPVLMLSGMIFPVDSMPRVLQALSTIVPARWFIAAVRKVMIEGQGFIMVWKEVLVMIGMTFFLLGITIMNTKKRLE</sequence>